<dbReference type="PANTHER" id="PTHR12469:SF2">
    <property type="entry name" value="SUCCINATE DEHYDROGENASE ASSEMBLY FACTOR 2, MITOCHONDRIAL"/>
    <property type="match status" value="1"/>
</dbReference>
<accession>A0A5B8ML44</accession>
<dbReference type="Pfam" id="PF03937">
    <property type="entry name" value="Sdh5"/>
    <property type="match status" value="1"/>
</dbReference>
<dbReference type="GO" id="GO:0005739">
    <property type="term" value="C:mitochondrion"/>
    <property type="evidence" value="ECO:0007669"/>
    <property type="project" value="TreeGrafter"/>
</dbReference>
<keyword evidence="2" id="KW-0143">Chaperone</keyword>
<dbReference type="InterPro" id="IPR036714">
    <property type="entry name" value="SDH_sf"/>
</dbReference>
<dbReference type="SUPFAM" id="SSF109910">
    <property type="entry name" value="YgfY-like"/>
    <property type="match status" value="1"/>
</dbReference>
<dbReference type="GO" id="GO:0006099">
    <property type="term" value="P:tricarboxylic acid cycle"/>
    <property type="evidence" value="ECO:0007669"/>
    <property type="project" value="TreeGrafter"/>
</dbReference>
<proteinExistence type="predicted"/>
<reference evidence="4 5" key="1">
    <citation type="submission" date="2018-07" db="EMBL/GenBank/DDBJ databases">
        <title>The complete nuclear genome of the prasinophyte Chloropicon primus (CCMP1205).</title>
        <authorList>
            <person name="Pombert J.-F."/>
            <person name="Otis C."/>
            <person name="Turmel M."/>
            <person name="Lemieux C."/>
        </authorList>
    </citation>
    <scope>NUCLEOTIDE SEQUENCE [LARGE SCALE GENOMIC DNA]</scope>
    <source>
        <strain evidence="4 5">CCMP1205</strain>
    </source>
</reference>
<organism evidence="4 5">
    <name type="scientific">Chloropicon primus</name>
    <dbReference type="NCBI Taxonomy" id="1764295"/>
    <lineage>
        <taxon>Eukaryota</taxon>
        <taxon>Viridiplantae</taxon>
        <taxon>Chlorophyta</taxon>
        <taxon>Chloropicophyceae</taxon>
        <taxon>Chloropicales</taxon>
        <taxon>Chloropicaceae</taxon>
        <taxon>Chloropicon</taxon>
    </lineage>
</organism>
<dbReference type="Proteomes" id="UP000316726">
    <property type="component" value="Chromosome 5"/>
</dbReference>
<dbReference type="GO" id="GO:0034553">
    <property type="term" value="P:mitochondrial respiratory chain complex II assembly"/>
    <property type="evidence" value="ECO:0007669"/>
    <property type="project" value="TreeGrafter"/>
</dbReference>
<dbReference type="STRING" id="1764295.A0A5B8ML44"/>
<evidence type="ECO:0000313" key="4">
    <source>
        <dbReference type="EMBL" id="QDZ21119.1"/>
    </source>
</evidence>
<dbReference type="Gene3D" id="1.10.150.250">
    <property type="entry name" value="Flavinator of succinate dehydrogenase"/>
    <property type="match status" value="1"/>
</dbReference>
<dbReference type="AlphaFoldDB" id="A0A5B8ML44"/>
<dbReference type="FunFam" id="1.10.150.250:FF:000004">
    <property type="entry name" value="Succinate dehydrogenase assembly factor 2, mitochondrial"/>
    <property type="match status" value="1"/>
</dbReference>
<keyword evidence="5" id="KW-1185">Reference proteome</keyword>
<dbReference type="EMBL" id="CP031038">
    <property type="protein sequence ID" value="QDZ21119.1"/>
    <property type="molecule type" value="Genomic_DNA"/>
</dbReference>
<gene>
    <name evidence="4" type="ORF">A3770_05p36370</name>
</gene>
<dbReference type="GO" id="GO:0006121">
    <property type="term" value="P:mitochondrial electron transport, succinate to ubiquinone"/>
    <property type="evidence" value="ECO:0007669"/>
    <property type="project" value="TreeGrafter"/>
</dbReference>
<name>A0A5B8ML44_9CHLO</name>
<feature type="region of interest" description="Disordered" evidence="3">
    <location>
        <begin position="137"/>
        <end position="167"/>
    </location>
</feature>
<dbReference type="PANTHER" id="PTHR12469">
    <property type="entry name" value="PROTEIN EMI5 HOMOLOG, MITOCHONDRIAL"/>
    <property type="match status" value="1"/>
</dbReference>
<evidence type="ECO:0000256" key="2">
    <source>
        <dbReference type="ARBA" id="ARBA00023186"/>
    </source>
</evidence>
<keyword evidence="1" id="KW-0496">Mitochondrion</keyword>
<dbReference type="OrthoDB" id="284292at2759"/>
<evidence type="ECO:0000313" key="5">
    <source>
        <dbReference type="Proteomes" id="UP000316726"/>
    </source>
</evidence>
<protein>
    <submittedName>
        <fullName evidence="4">Succinate dehydrogenase assembly factor</fullName>
    </submittedName>
</protein>
<evidence type="ECO:0000256" key="1">
    <source>
        <dbReference type="ARBA" id="ARBA00023128"/>
    </source>
</evidence>
<dbReference type="InterPro" id="IPR005631">
    <property type="entry name" value="SDH"/>
</dbReference>
<evidence type="ECO:0000256" key="3">
    <source>
        <dbReference type="SAM" id="MobiDB-lite"/>
    </source>
</evidence>
<sequence>MATNGLRLWLGLSRSGGYRSTALGFGSAARPLSSGPASGQTLPPEITEENRENFRRRLLYRSQQRGWLELDLVMGEWAEKNLKSLCDERLLAYSELLDEENPDLFKWFTGQLPAPENMRKNFAFNLIHQEVQRRMKAGNAESMNRSGAEWVRGWNDRDKPSSSSSSS</sequence>